<dbReference type="InterPro" id="IPR018060">
    <property type="entry name" value="HTH_AraC"/>
</dbReference>
<organism evidence="5 6">
    <name type="scientific">Notoacmeibacter ruber</name>
    <dbReference type="NCBI Taxonomy" id="2670375"/>
    <lineage>
        <taxon>Bacteria</taxon>
        <taxon>Pseudomonadati</taxon>
        <taxon>Pseudomonadota</taxon>
        <taxon>Alphaproteobacteria</taxon>
        <taxon>Hyphomicrobiales</taxon>
        <taxon>Notoacmeibacteraceae</taxon>
        <taxon>Notoacmeibacter</taxon>
    </lineage>
</organism>
<name>A0A3L7JG37_9HYPH</name>
<keyword evidence="3" id="KW-0804">Transcription</keyword>
<keyword evidence="6" id="KW-1185">Reference proteome</keyword>
<dbReference type="Proteomes" id="UP000281094">
    <property type="component" value="Unassembled WGS sequence"/>
</dbReference>
<dbReference type="InterPro" id="IPR050204">
    <property type="entry name" value="AraC_XylS_family_regulators"/>
</dbReference>
<dbReference type="EMBL" id="RCWN01000001">
    <property type="protein sequence ID" value="RLQ89179.1"/>
    <property type="molecule type" value="Genomic_DNA"/>
</dbReference>
<evidence type="ECO:0000256" key="3">
    <source>
        <dbReference type="ARBA" id="ARBA00023163"/>
    </source>
</evidence>
<comment type="caution">
    <text evidence="5">The sequence shown here is derived from an EMBL/GenBank/DDBJ whole genome shotgun (WGS) entry which is preliminary data.</text>
</comment>
<proteinExistence type="predicted"/>
<reference evidence="5 6" key="1">
    <citation type="submission" date="2018-10" db="EMBL/GenBank/DDBJ databases">
        <title>Notoacmeibacter sp. M2BS9Y-3-1, whole genome shotgun sequence.</title>
        <authorList>
            <person name="Tuo L."/>
        </authorList>
    </citation>
    <scope>NUCLEOTIDE SEQUENCE [LARGE SCALE GENOMIC DNA]</scope>
    <source>
        <strain evidence="5 6">M2BS9Y-3-1</strain>
    </source>
</reference>
<evidence type="ECO:0000313" key="5">
    <source>
        <dbReference type="EMBL" id="RLQ89179.1"/>
    </source>
</evidence>
<protein>
    <submittedName>
        <fullName evidence="5">AraC family transcriptional regulator</fullName>
    </submittedName>
</protein>
<dbReference type="SUPFAM" id="SSF46689">
    <property type="entry name" value="Homeodomain-like"/>
    <property type="match status" value="2"/>
</dbReference>
<dbReference type="InterPro" id="IPR018062">
    <property type="entry name" value="HTH_AraC-typ_CS"/>
</dbReference>
<dbReference type="RefSeq" id="WP_121646146.1">
    <property type="nucleotide sequence ID" value="NZ_RCWN01000001.1"/>
</dbReference>
<evidence type="ECO:0000256" key="1">
    <source>
        <dbReference type="ARBA" id="ARBA00023015"/>
    </source>
</evidence>
<evidence type="ECO:0000259" key="4">
    <source>
        <dbReference type="PROSITE" id="PS01124"/>
    </source>
</evidence>
<dbReference type="SMART" id="SM00342">
    <property type="entry name" value="HTH_ARAC"/>
    <property type="match status" value="1"/>
</dbReference>
<evidence type="ECO:0000313" key="6">
    <source>
        <dbReference type="Proteomes" id="UP000281094"/>
    </source>
</evidence>
<sequence>MNFLHSMTTHTEGIRPTRSANWRSLDGIVGVFWDAEGETGARGYYLSPDPRILFFFNDISSHIGMASSAGVSSSHYRPMSRAIYVPPGMPLWTSFSSAHRFSHLDIHLHRDRLIRFLSPSFGRAASQAILQRPAEVQDVSAIEALARLLVEELRRPGHHPLHAENLVGCIVTGLLDLPEKERKEAKGRLTQAQMNRLCGRLNSQSDHRLSVAEMAETVGLSESWFATVFKETTGQTPSQWQLANRIDRAKDFLRTSELTIAVIAAQLGFSDQAHLTNAFRQTVGETPAAWRRAQKKREH</sequence>
<keyword evidence="1" id="KW-0805">Transcription regulation</keyword>
<dbReference type="GO" id="GO:0043565">
    <property type="term" value="F:sequence-specific DNA binding"/>
    <property type="evidence" value="ECO:0007669"/>
    <property type="project" value="InterPro"/>
</dbReference>
<dbReference type="PANTHER" id="PTHR46796:SF6">
    <property type="entry name" value="ARAC SUBFAMILY"/>
    <property type="match status" value="1"/>
</dbReference>
<dbReference type="InterPro" id="IPR009057">
    <property type="entry name" value="Homeodomain-like_sf"/>
</dbReference>
<feature type="domain" description="HTH araC/xylS-type" evidence="4">
    <location>
        <begin position="195"/>
        <end position="293"/>
    </location>
</feature>
<gene>
    <name evidence="5" type="ORF">D8780_13950</name>
</gene>
<dbReference type="PANTHER" id="PTHR46796">
    <property type="entry name" value="HTH-TYPE TRANSCRIPTIONAL ACTIVATOR RHAS-RELATED"/>
    <property type="match status" value="1"/>
</dbReference>
<keyword evidence="2" id="KW-0238">DNA-binding</keyword>
<dbReference type="PROSITE" id="PS01124">
    <property type="entry name" value="HTH_ARAC_FAMILY_2"/>
    <property type="match status" value="1"/>
</dbReference>
<dbReference type="Pfam" id="PF12833">
    <property type="entry name" value="HTH_18"/>
    <property type="match status" value="1"/>
</dbReference>
<dbReference type="Gene3D" id="1.10.10.60">
    <property type="entry name" value="Homeodomain-like"/>
    <property type="match status" value="2"/>
</dbReference>
<dbReference type="AlphaFoldDB" id="A0A3L7JG37"/>
<dbReference type="GO" id="GO:0003700">
    <property type="term" value="F:DNA-binding transcription factor activity"/>
    <property type="evidence" value="ECO:0007669"/>
    <property type="project" value="InterPro"/>
</dbReference>
<accession>A0A3L7JG37</accession>
<dbReference type="PROSITE" id="PS00041">
    <property type="entry name" value="HTH_ARAC_FAMILY_1"/>
    <property type="match status" value="1"/>
</dbReference>
<evidence type="ECO:0000256" key="2">
    <source>
        <dbReference type="ARBA" id="ARBA00023125"/>
    </source>
</evidence>